<dbReference type="PANTHER" id="PTHR15321:SF3">
    <property type="entry name" value="TP53-BINDING PROTEIN 1"/>
    <property type="match status" value="1"/>
</dbReference>
<accession>A0A5B6WJL6</accession>
<dbReference type="Proteomes" id="UP000325315">
    <property type="component" value="Unassembled WGS sequence"/>
</dbReference>
<feature type="signal peptide" evidence="1">
    <location>
        <begin position="1"/>
        <end position="21"/>
    </location>
</feature>
<dbReference type="GO" id="GO:0000077">
    <property type="term" value="P:DNA damage checkpoint signaling"/>
    <property type="evidence" value="ECO:0007669"/>
    <property type="project" value="TreeGrafter"/>
</dbReference>
<evidence type="ECO:0000313" key="2">
    <source>
        <dbReference type="EMBL" id="KAA3481428.1"/>
    </source>
</evidence>
<evidence type="ECO:0000256" key="1">
    <source>
        <dbReference type="SAM" id="SignalP"/>
    </source>
</evidence>
<name>A0A5B6WJL6_9ROSI</name>
<dbReference type="InterPro" id="IPR047252">
    <property type="entry name" value="TP53BP1-like"/>
</dbReference>
<dbReference type="OrthoDB" id="646980at2759"/>
<reference evidence="3" key="1">
    <citation type="journal article" date="2019" name="Plant Biotechnol. J.">
        <title>Genome sequencing of the Australian wild diploid species Gossypium australe highlights disease resistance and delayed gland morphogenesis.</title>
        <authorList>
            <person name="Cai Y."/>
            <person name="Cai X."/>
            <person name="Wang Q."/>
            <person name="Wang P."/>
            <person name="Zhang Y."/>
            <person name="Cai C."/>
            <person name="Xu Y."/>
            <person name="Wang K."/>
            <person name="Zhou Z."/>
            <person name="Wang C."/>
            <person name="Geng S."/>
            <person name="Li B."/>
            <person name="Dong Q."/>
            <person name="Hou Y."/>
            <person name="Wang H."/>
            <person name="Ai P."/>
            <person name="Liu Z."/>
            <person name="Yi F."/>
            <person name="Sun M."/>
            <person name="An G."/>
            <person name="Cheng J."/>
            <person name="Zhang Y."/>
            <person name="Shi Q."/>
            <person name="Xie Y."/>
            <person name="Shi X."/>
            <person name="Chang Y."/>
            <person name="Huang F."/>
            <person name="Chen Y."/>
            <person name="Hong S."/>
            <person name="Mi L."/>
            <person name="Sun Q."/>
            <person name="Zhang L."/>
            <person name="Zhou B."/>
            <person name="Peng R."/>
            <person name="Zhang X."/>
            <person name="Liu F."/>
        </authorList>
    </citation>
    <scope>NUCLEOTIDE SEQUENCE [LARGE SCALE GENOMIC DNA]</scope>
    <source>
        <strain evidence="3">cv. PA1801</strain>
    </source>
</reference>
<comment type="caution">
    <text evidence="2">The sequence shown here is derived from an EMBL/GenBank/DDBJ whole genome shotgun (WGS) entry which is preliminary data.</text>
</comment>
<dbReference type="PANTHER" id="PTHR15321">
    <property type="entry name" value="TUMOR SUPPRESSOR P53-BINDING PROTEIN 1"/>
    <property type="match status" value="1"/>
</dbReference>
<dbReference type="AlphaFoldDB" id="A0A5B6WJL6"/>
<feature type="chain" id="PRO_5023061431" evidence="1">
    <location>
        <begin position="22"/>
        <end position="122"/>
    </location>
</feature>
<organism evidence="2 3">
    <name type="scientific">Gossypium australe</name>
    <dbReference type="NCBI Taxonomy" id="47621"/>
    <lineage>
        <taxon>Eukaryota</taxon>
        <taxon>Viridiplantae</taxon>
        <taxon>Streptophyta</taxon>
        <taxon>Embryophyta</taxon>
        <taxon>Tracheophyta</taxon>
        <taxon>Spermatophyta</taxon>
        <taxon>Magnoliopsida</taxon>
        <taxon>eudicotyledons</taxon>
        <taxon>Gunneridae</taxon>
        <taxon>Pentapetalae</taxon>
        <taxon>rosids</taxon>
        <taxon>malvids</taxon>
        <taxon>Malvales</taxon>
        <taxon>Malvaceae</taxon>
        <taxon>Malvoideae</taxon>
        <taxon>Gossypium</taxon>
    </lineage>
</organism>
<gene>
    <name evidence="2" type="ORF">EPI10_021796</name>
</gene>
<dbReference type="GO" id="GO:0042393">
    <property type="term" value="F:histone binding"/>
    <property type="evidence" value="ECO:0007669"/>
    <property type="project" value="TreeGrafter"/>
</dbReference>
<keyword evidence="3" id="KW-1185">Reference proteome</keyword>
<dbReference type="EMBL" id="SMMG02000003">
    <property type="protein sequence ID" value="KAA3481428.1"/>
    <property type="molecule type" value="Genomic_DNA"/>
</dbReference>
<evidence type="ECO:0000313" key="3">
    <source>
        <dbReference type="Proteomes" id="UP000325315"/>
    </source>
</evidence>
<keyword evidence="1" id="KW-0732">Signal</keyword>
<protein>
    <submittedName>
        <fullName evidence="2">BRCT domain-containing protein</fullName>
    </submittedName>
</protein>
<dbReference type="GO" id="GO:0005634">
    <property type="term" value="C:nucleus"/>
    <property type="evidence" value="ECO:0007669"/>
    <property type="project" value="TreeGrafter"/>
</dbReference>
<dbReference type="GO" id="GO:0045944">
    <property type="term" value="P:positive regulation of transcription by RNA polymerase II"/>
    <property type="evidence" value="ECO:0007669"/>
    <property type="project" value="TreeGrafter"/>
</dbReference>
<proteinExistence type="predicted"/>
<sequence>MVVLFWLMFHLLRTGERDVQGISPSSYHSMTKEATNKQIPDACAVNSLILKDERLTDSVTAGSALSPEKYMVLSNQSENRLTGIGKPVRHDNNGYFFDGVGVMLHGRPPFCTKFAKVIQDFP</sequence>